<evidence type="ECO:0000256" key="2">
    <source>
        <dbReference type="ARBA" id="ARBA00004922"/>
    </source>
</evidence>
<evidence type="ECO:0000256" key="6">
    <source>
        <dbReference type="PIRSR" id="PIRSR601382-1"/>
    </source>
</evidence>
<dbReference type="PRINTS" id="PR00747">
    <property type="entry name" value="GLYHDRLASE47"/>
</dbReference>
<dbReference type="FunFam" id="1.50.10.10:FF:000037">
    <property type="entry name" value="alpha-1,2-Mannosidase"/>
    <property type="match status" value="1"/>
</dbReference>
<keyword evidence="7" id="KW-0479">Metal-binding</keyword>
<keyword evidence="13" id="KW-1185">Reference proteome</keyword>
<keyword evidence="11" id="KW-0472">Membrane</keyword>
<reference evidence="12" key="1">
    <citation type="submission" date="2023-02" db="EMBL/GenBank/DDBJ databases">
        <authorList>
            <person name="Palmer J.M."/>
        </authorList>
    </citation>
    <scope>NUCLEOTIDE SEQUENCE</scope>
    <source>
        <strain evidence="12">FW57</strain>
    </source>
</reference>
<evidence type="ECO:0000313" key="13">
    <source>
        <dbReference type="Proteomes" id="UP001197093"/>
    </source>
</evidence>
<dbReference type="SUPFAM" id="SSF48225">
    <property type="entry name" value="Seven-hairpin glycosidases"/>
    <property type="match status" value="1"/>
</dbReference>
<feature type="active site" evidence="6">
    <location>
        <position position="367"/>
    </location>
</feature>
<evidence type="ECO:0000256" key="4">
    <source>
        <dbReference type="ARBA" id="ARBA00022801"/>
    </source>
</evidence>
<dbReference type="GO" id="GO:0005509">
    <property type="term" value="F:calcium ion binding"/>
    <property type="evidence" value="ECO:0007669"/>
    <property type="project" value="InterPro"/>
</dbReference>
<dbReference type="Pfam" id="PF01532">
    <property type="entry name" value="Glyco_hydro_47"/>
    <property type="match status" value="1"/>
</dbReference>
<proteinExistence type="inferred from homology"/>
<dbReference type="GO" id="GO:0004571">
    <property type="term" value="F:mannosyl-oligosaccharide 1,2-alpha-mannosidase activity"/>
    <property type="evidence" value="ECO:0007669"/>
    <property type="project" value="InterPro"/>
</dbReference>
<gene>
    <name evidence="12" type="ORF">NEMBOFW57_002694</name>
</gene>
<evidence type="ECO:0000313" key="12">
    <source>
        <dbReference type="EMBL" id="KAG7292657.1"/>
    </source>
</evidence>
<feature type="active site" description="Proton donor" evidence="6">
    <location>
        <position position="232"/>
    </location>
</feature>
<keyword evidence="11" id="KW-0812">Transmembrane</keyword>
<feature type="active site" description="Proton donor" evidence="6">
    <location>
        <position position="487"/>
    </location>
</feature>
<evidence type="ECO:0000256" key="7">
    <source>
        <dbReference type="PIRSR" id="PIRSR601382-2"/>
    </source>
</evidence>
<comment type="cofactor">
    <cofactor evidence="1 7">
        <name>Ca(2+)</name>
        <dbReference type="ChEBI" id="CHEBI:29108"/>
    </cofactor>
</comment>
<name>A0AAD4F6J5_9PEZI</name>
<comment type="pathway">
    <text evidence="2">Protein modification; protein glycosylation.</text>
</comment>
<dbReference type="Proteomes" id="UP001197093">
    <property type="component" value="Unassembled WGS sequence"/>
</dbReference>
<protein>
    <recommendedName>
        <fullName evidence="9">alpha-1,2-Mannosidase</fullName>
        <ecNumber evidence="9">3.2.1.-</ecNumber>
    </recommendedName>
</protein>
<dbReference type="GO" id="GO:0005975">
    <property type="term" value="P:carbohydrate metabolic process"/>
    <property type="evidence" value="ECO:0007669"/>
    <property type="project" value="InterPro"/>
</dbReference>
<feature type="binding site" evidence="7">
    <location>
        <position position="618"/>
    </location>
    <ligand>
        <name>Ca(2+)</name>
        <dbReference type="ChEBI" id="CHEBI:29108"/>
    </ligand>
</feature>
<dbReference type="InterPro" id="IPR036026">
    <property type="entry name" value="Seven-hairpin_glycosidases"/>
</dbReference>
<keyword evidence="5 8" id="KW-1015">Disulfide bond</keyword>
<feature type="active site" evidence="6">
    <location>
        <position position="531"/>
    </location>
</feature>
<comment type="caution">
    <text evidence="12">The sequence shown here is derived from an EMBL/GenBank/DDBJ whole genome shotgun (WGS) entry which is preliminary data.</text>
</comment>
<dbReference type="EC" id="3.2.1.-" evidence="9"/>
<feature type="region of interest" description="Disordered" evidence="10">
    <location>
        <begin position="59"/>
        <end position="91"/>
    </location>
</feature>
<dbReference type="AlphaFoldDB" id="A0AAD4F6J5"/>
<dbReference type="PANTHER" id="PTHR11742:SF89">
    <property type="entry name" value="ALPHA-1,2-MANNOSIDASE"/>
    <property type="match status" value="1"/>
</dbReference>
<evidence type="ECO:0000256" key="3">
    <source>
        <dbReference type="ARBA" id="ARBA00007658"/>
    </source>
</evidence>
<dbReference type="GO" id="GO:0036503">
    <property type="term" value="P:ERAD pathway"/>
    <property type="evidence" value="ECO:0007669"/>
    <property type="project" value="UniProtKB-ARBA"/>
</dbReference>
<evidence type="ECO:0000256" key="5">
    <source>
        <dbReference type="ARBA" id="ARBA00023157"/>
    </source>
</evidence>
<accession>A0AAD4F6J5</accession>
<dbReference type="PANTHER" id="PTHR11742">
    <property type="entry name" value="MANNOSYL-OLIGOSACCHARIDE ALPHA-1,2-MANNOSIDASE-RELATED"/>
    <property type="match status" value="1"/>
</dbReference>
<sequence>MAYRRSWQFGFLPARLRRAIAVDRRLTRVVLIAALFMTVVFMLRPSEQHLPETPFSEEAFDEESFSARSPPASSHPGTGHPESSRPASSRPEIRFRASSFDWTSVTQRYPVSSIRPLPTALSATGRPTQLPPVQHAFTGYVHDATTRRRQRAVRDAFVRSWDSYKKYAWLQDELTPVSGGGKTTFGGWAATLVDSLDTLWIMDLTDEFHDAAAAAAQLDWANTTETAANVFETTIRYLGGLLGAYDLSREPALLEKAQELGNMLYMAFDTPNRMPGFWMNFDDAKNGRQTAGTHDPSASPCSLSLEFTRLALLTGDAKFYDAVDRITDFLERTQSQSKLPGIWPKLINFKDQTVGEESSFTMGALADSLYEYLPKMSALLGGRVQLPGYEKMYRAAMATAKEHLLLRPMVSKDDKEGRDVLFIGDAYVNSGSVERVPDGQHLSCFAGGMFGLGGKLFDIPDHVAIGERLARGCAWAYNAFPTGLMPEIFTIAACESIDGPCPEKRGKEDGGKKLKKGFKGVRDPRYILRPEAIESIFLLYRMTGKEDLRDLAWRMFESVMKATKTPLGYSAIADVTVEGETTKTDSMESFFLAETLKYFYLIFSPPDLISLDEFVLNTEAHPFRRAK</sequence>
<evidence type="ECO:0000256" key="8">
    <source>
        <dbReference type="PIRSR" id="PIRSR601382-3"/>
    </source>
</evidence>
<keyword evidence="11" id="KW-1133">Transmembrane helix</keyword>
<comment type="similarity">
    <text evidence="3 9">Belongs to the glycosyl hydrolase 47 family.</text>
</comment>
<evidence type="ECO:0000256" key="10">
    <source>
        <dbReference type="SAM" id="MobiDB-lite"/>
    </source>
</evidence>
<dbReference type="InterPro" id="IPR001382">
    <property type="entry name" value="Glyco_hydro_47"/>
</dbReference>
<dbReference type="InterPro" id="IPR012341">
    <property type="entry name" value="6hp_glycosidase-like_sf"/>
</dbReference>
<evidence type="ECO:0000256" key="9">
    <source>
        <dbReference type="RuleBase" id="RU361193"/>
    </source>
</evidence>
<dbReference type="EMBL" id="JAHCVI010000001">
    <property type="protein sequence ID" value="KAG7292657.1"/>
    <property type="molecule type" value="Genomic_DNA"/>
</dbReference>
<organism evidence="12 13">
    <name type="scientific">Staphylotrichum longicolle</name>
    <dbReference type="NCBI Taxonomy" id="669026"/>
    <lineage>
        <taxon>Eukaryota</taxon>
        <taxon>Fungi</taxon>
        <taxon>Dikarya</taxon>
        <taxon>Ascomycota</taxon>
        <taxon>Pezizomycotina</taxon>
        <taxon>Sordariomycetes</taxon>
        <taxon>Sordariomycetidae</taxon>
        <taxon>Sordariales</taxon>
        <taxon>Chaetomiaceae</taxon>
        <taxon>Staphylotrichum</taxon>
    </lineage>
</organism>
<dbReference type="GO" id="GO:0005783">
    <property type="term" value="C:endoplasmic reticulum"/>
    <property type="evidence" value="ECO:0007669"/>
    <property type="project" value="TreeGrafter"/>
</dbReference>
<dbReference type="Gene3D" id="1.50.10.10">
    <property type="match status" value="1"/>
</dbReference>
<keyword evidence="4 9" id="KW-0378">Hydrolase</keyword>
<evidence type="ECO:0000256" key="11">
    <source>
        <dbReference type="SAM" id="Phobius"/>
    </source>
</evidence>
<feature type="disulfide bond" evidence="8">
    <location>
        <begin position="444"/>
        <end position="473"/>
    </location>
</feature>
<dbReference type="InterPro" id="IPR050749">
    <property type="entry name" value="Glycosyl_Hydrolase_47"/>
</dbReference>
<keyword evidence="7" id="KW-0106">Calcium</keyword>
<feature type="transmembrane region" description="Helical" evidence="11">
    <location>
        <begin position="25"/>
        <end position="43"/>
    </location>
</feature>
<keyword evidence="9" id="KW-0326">Glycosidase</keyword>
<dbReference type="GO" id="GO:0016020">
    <property type="term" value="C:membrane"/>
    <property type="evidence" value="ECO:0007669"/>
    <property type="project" value="InterPro"/>
</dbReference>
<evidence type="ECO:0000256" key="1">
    <source>
        <dbReference type="ARBA" id="ARBA00001913"/>
    </source>
</evidence>